<dbReference type="AlphaFoldDB" id="Q1ZLL9"/>
<reference evidence="2 3" key="1">
    <citation type="journal article" date="2009" name="Proc. Natl. Acad. Sci. U.S.A.">
        <title>The genomic basis of trophic strategy in marine bacteria.</title>
        <authorList>
            <person name="Lauro F.M."/>
            <person name="McDougald D."/>
            <person name="Thomas T."/>
            <person name="Williams T.J."/>
            <person name="Egan S."/>
            <person name="Rice S."/>
            <person name="DeMaere M.Z."/>
            <person name="Ting L."/>
            <person name="Ertan H."/>
            <person name="Johnson J."/>
            <person name="Ferriera S."/>
            <person name="Lapidus A."/>
            <person name="Anderson I."/>
            <person name="Kyrpides N."/>
            <person name="Munk A.C."/>
            <person name="Detter C."/>
            <person name="Han C.S."/>
            <person name="Brown M.V."/>
            <person name="Robb F.T."/>
            <person name="Kjelleberg S."/>
            <person name="Cavicchioli R."/>
        </authorList>
    </citation>
    <scope>NUCLEOTIDE SEQUENCE [LARGE SCALE GENOMIC DNA]</scope>
    <source>
        <strain evidence="2 3">S14</strain>
    </source>
</reference>
<dbReference type="OrthoDB" id="5823569at2"/>
<dbReference type="eggNOG" id="ENOG5032ENX">
    <property type="taxonomic scope" value="Bacteria"/>
</dbReference>
<keyword evidence="1" id="KW-0812">Transmembrane</keyword>
<accession>Q1ZLL9</accession>
<dbReference type="Proteomes" id="UP000001603">
    <property type="component" value="Unassembled WGS sequence"/>
</dbReference>
<sequence length="114" mass="13201">MDNIVKFFFQRSETDSEIRIELKTAPFYLLLAMIAGWLAISFILKSNEAGSIFLPVLIGFIMLRFFALIKAQKEVLAAMKDRRLTTQGSKFSFNNPFIYIIKKKKKVDDTKLEK</sequence>
<dbReference type="RefSeq" id="WP_005371558.1">
    <property type="nucleotide sequence ID" value="NZ_CH902602.1"/>
</dbReference>
<dbReference type="EMBL" id="AAOJ01000011">
    <property type="protein sequence ID" value="EAS62998.1"/>
    <property type="molecule type" value="Genomic_DNA"/>
</dbReference>
<feature type="transmembrane region" description="Helical" evidence="1">
    <location>
        <begin position="50"/>
        <end position="69"/>
    </location>
</feature>
<name>Q1ZLL9_PHOAS</name>
<feature type="transmembrane region" description="Helical" evidence="1">
    <location>
        <begin position="27"/>
        <end position="44"/>
    </location>
</feature>
<organism evidence="2 3">
    <name type="scientific">Photobacterium angustum (strain S14 / CCUG 15956)</name>
    <name type="common">Vibrio sp. (strain S14 / CCUG 15956)</name>
    <dbReference type="NCBI Taxonomy" id="314292"/>
    <lineage>
        <taxon>Bacteria</taxon>
        <taxon>Pseudomonadati</taxon>
        <taxon>Pseudomonadota</taxon>
        <taxon>Gammaproteobacteria</taxon>
        <taxon>Vibrionales</taxon>
        <taxon>Vibrionaceae</taxon>
        <taxon>Photobacterium</taxon>
    </lineage>
</organism>
<comment type="caution">
    <text evidence="2">The sequence shown here is derived from an EMBL/GenBank/DDBJ whole genome shotgun (WGS) entry which is preliminary data.</text>
</comment>
<evidence type="ECO:0000313" key="2">
    <source>
        <dbReference type="EMBL" id="EAS62998.1"/>
    </source>
</evidence>
<dbReference type="HOGENOM" id="CLU_2303315_0_0_6"/>
<evidence type="ECO:0000313" key="3">
    <source>
        <dbReference type="Proteomes" id="UP000001603"/>
    </source>
</evidence>
<evidence type="ECO:0000256" key="1">
    <source>
        <dbReference type="SAM" id="Phobius"/>
    </source>
</evidence>
<keyword evidence="1" id="KW-1133">Transmembrane helix</keyword>
<gene>
    <name evidence="2" type="ORF">VAS14_20751</name>
</gene>
<keyword evidence="1" id="KW-0472">Membrane</keyword>
<proteinExistence type="predicted"/>
<protein>
    <submittedName>
        <fullName evidence="2">Uncharacterized protein</fullName>
    </submittedName>
</protein>